<evidence type="ECO:0008006" key="4">
    <source>
        <dbReference type="Google" id="ProtNLM"/>
    </source>
</evidence>
<dbReference type="Proteomes" id="UP000735302">
    <property type="component" value="Unassembled WGS sequence"/>
</dbReference>
<accession>A0AAV3ZDB4</accession>
<organism evidence="2 3">
    <name type="scientific">Plakobranchus ocellatus</name>
    <dbReference type="NCBI Taxonomy" id="259542"/>
    <lineage>
        <taxon>Eukaryota</taxon>
        <taxon>Metazoa</taxon>
        <taxon>Spiralia</taxon>
        <taxon>Lophotrochozoa</taxon>
        <taxon>Mollusca</taxon>
        <taxon>Gastropoda</taxon>
        <taxon>Heterobranchia</taxon>
        <taxon>Euthyneura</taxon>
        <taxon>Panpulmonata</taxon>
        <taxon>Sacoglossa</taxon>
        <taxon>Placobranchoidea</taxon>
        <taxon>Plakobranchidae</taxon>
        <taxon>Plakobranchus</taxon>
    </lineage>
</organism>
<evidence type="ECO:0000313" key="3">
    <source>
        <dbReference type="Proteomes" id="UP000735302"/>
    </source>
</evidence>
<dbReference type="AlphaFoldDB" id="A0AAV3ZDB4"/>
<keyword evidence="3" id="KW-1185">Reference proteome</keyword>
<comment type="caution">
    <text evidence="2">The sequence shown here is derived from an EMBL/GenBank/DDBJ whole genome shotgun (WGS) entry which is preliminary data.</text>
</comment>
<evidence type="ECO:0000256" key="1">
    <source>
        <dbReference type="SAM" id="MobiDB-lite"/>
    </source>
</evidence>
<feature type="region of interest" description="Disordered" evidence="1">
    <location>
        <begin position="87"/>
        <end position="107"/>
    </location>
</feature>
<proteinExistence type="predicted"/>
<dbReference type="EMBL" id="BLXT01002362">
    <property type="protein sequence ID" value="GFN93604.1"/>
    <property type="molecule type" value="Genomic_DNA"/>
</dbReference>
<protein>
    <recommendedName>
        <fullName evidence="4">Ig-like domain-containing protein</fullName>
    </recommendedName>
</protein>
<feature type="compositionally biased region" description="Basic and acidic residues" evidence="1">
    <location>
        <begin position="90"/>
        <end position="107"/>
    </location>
</feature>
<evidence type="ECO:0000313" key="2">
    <source>
        <dbReference type="EMBL" id="GFN93604.1"/>
    </source>
</evidence>
<sequence>MYNCPSSRHGSRTPRYAPVLLVTPLTCVPSPGYRGNMWIEMWPLVPPGLSATRSPGVSSNCEYHYVCLAGRSGEQWSRVSWVKVPGESAEGGKTENERDIEEIAKLS</sequence>
<gene>
    <name evidence="2" type="ORF">PoB_002011000</name>
</gene>
<reference evidence="2 3" key="1">
    <citation type="journal article" date="2021" name="Elife">
        <title>Chloroplast acquisition without the gene transfer in kleptoplastic sea slugs, Plakobranchus ocellatus.</title>
        <authorList>
            <person name="Maeda T."/>
            <person name="Takahashi S."/>
            <person name="Yoshida T."/>
            <person name="Shimamura S."/>
            <person name="Takaki Y."/>
            <person name="Nagai Y."/>
            <person name="Toyoda A."/>
            <person name="Suzuki Y."/>
            <person name="Arimoto A."/>
            <person name="Ishii H."/>
            <person name="Satoh N."/>
            <person name="Nishiyama T."/>
            <person name="Hasebe M."/>
            <person name="Maruyama T."/>
            <person name="Minagawa J."/>
            <person name="Obokata J."/>
            <person name="Shigenobu S."/>
        </authorList>
    </citation>
    <scope>NUCLEOTIDE SEQUENCE [LARGE SCALE GENOMIC DNA]</scope>
</reference>
<name>A0AAV3ZDB4_9GAST</name>